<keyword evidence="2" id="KW-1185">Reference proteome</keyword>
<gene>
    <name evidence="1" type="ORF">ILUMI_20750</name>
</gene>
<dbReference type="AlphaFoldDB" id="A0A8K0FYL5"/>
<protein>
    <submittedName>
        <fullName evidence="1">Uncharacterized protein</fullName>
    </submittedName>
</protein>
<proteinExistence type="predicted"/>
<dbReference type="EMBL" id="VTPC01089958">
    <property type="protein sequence ID" value="KAF2885405.1"/>
    <property type="molecule type" value="Genomic_DNA"/>
</dbReference>
<name>A0A8K0FYL5_IGNLU</name>
<reference evidence="1" key="1">
    <citation type="submission" date="2019-08" db="EMBL/GenBank/DDBJ databases">
        <title>The genome of the North American firefly Photinus pyralis.</title>
        <authorList>
            <consortium name="Photinus pyralis genome working group"/>
            <person name="Fallon T.R."/>
            <person name="Sander Lower S.E."/>
            <person name="Weng J.-K."/>
        </authorList>
    </citation>
    <scope>NUCLEOTIDE SEQUENCE</scope>
    <source>
        <strain evidence="1">TRF0915ILg1</strain>
        <tissue evidence="1">Whole body</tissue>
    </source>
</reference>
<evidence type="ECO:0000313" key="2">
    <source>
        <dbReference type="Proteomes" id="UP000801492"/>
    </source>
</evidence>
<evidence type="ECO:0000313" key="1">
    <source>
        <dbReference type="EMBL" id="KAF2885405.1"/>
    </source>
</evidence>
<accession>A0A8K0FYL5</accession>
<comment type="caution">
    <text evidence="1">The sequence shown here is derived from an EMBL/GenBank/DDBJ whole genome shotgun (WGS) entry which is preliminary data.</text>
</comment>
<organism evidence="1 2">
    <name type="scientific">Ignelater luminosus</name>
    <name type="common">Cucubano</name>
    <name type="synonym">Pyrophorus luminosus</name>
    <dbReference type="NCBI Taxonomy" id="2038154"/>
    <lineage>
        <taxon>Eukaryota</taxon>
        <taxon>Metazoa</taxon>
        <taxon>Ecdysozoa</taxon>
        <taxon>Arthropoda</taxon>
        <taxon>Hexapoda</taxon>
        <taxon>Insecta</taxon>
        <taxon>Pterygota</taxon>
        <taxon>Neoptera</taxon>
        <taxon>Endopterygota</taxon>
        <taxon>Coleoptera</taxon>
        <taxon>Polyphaga</taxon>
        <taxon>Elateriformia</taxon>
        <taxon>Elateroidea</taxon>
        <taxon>Elateridae</taxon>
        <taxon>Agrypninae</taxon>
        <taxon>Pyrophorini</taxon>
        <taxon>Ignelater</taxon>
    </lineage>
</organism>
<sequence length="166" mass="18826">MEKLSRGKIFSVTAQPHLLRELIEKLEQPERLQNGFKASGIFSLNPRVVLNRLRDRLFEFAKWKRWKNGSESIESSDVEMHYAEGFDSIGLLFEPRDNELDIEDPIVFIQPSMSQAHADVESELAEARTEKCKEASAEAPAVAGKEEKPAKNAYVVVECEGELYPC</sequence>
<dbReference type="Proteomes" id="UP000801492">
    <property type="component" value="Unassembled WGS sequence"/>
</dbReference>